<organism evidence="1 2">
    <name type="scientific">Komagataeibacter melaceti</name>
    <dbReference type="NCBI Taxonomy" id="2766577"/>
    <lineage>
        <taxon>Bacteria</taxon>
        <taxon>Pseudomonadati</taxon>
        <taxon>Pseudomonadota</taxon>
        <taxon>Alphaproteobacteria</taxon>
        <taxon>Acetobacterales</taxon>
        <taxon>Acetobacteraceae</taxon>
        <taxon>Komagataeibacter</taxon>
    </lineage>
</organism>
<dbReference type="EMBL" id="QUWV01000059">
    <property type="protein sequence ID" value="RFD20109.1"/>
    <property type="molecule type" value="Genomic_DNA"/>
</dbReference>
<reference evidence="1 2" key="1">
    <citation type="submission" date="2018-08" db="EMBL/GenBank/DDBJ databases">
        <title>Komagataeibacter sp. AV 382.</title>
        <authorList>
            <person name="Skraban J."/>
            <person name="Trcek J."/>
        </authorList>
    </citation>
    <scope>NUCLEOTIDE SEQUENCE [LARGE SCALE GENOMIC DNA]</scope>
    <source>
        <strain evidence="1 2">AV 382</strain>
    </source>
</reference>
<name>A0A371Z143_9PROT</name>
<evidence type="ECO:0000313" key="2">
    <source>
        <dbReference type="Proteomes" id="UP000262371"/>
    </source>
</evidence>
<gene>
    <name evidence="1" type="ORF">DY926_07860</name>
</gene>
<keyword evidence="2" id="KW-1185">Reference proteome</keyword>
<protein>
    <submittedName>
        <fullName evidence="1">Uncharacterized protein</fullName>
    </submittedName>
</protein>
<proteinExistence type="predicted"/>
<comment type="caution">
    <text evidence="1">The sequence shown here is derived from an EMBL/GenBank/DDBJ whole genome shotgun (WGS) entry which is preliminary data.</text>
</comment>
<dbReference type="AlphaFoldDB" id="A0A371Z143"/>
<accession>A0A371Z143</accession>
<dbReference type="Proteomes" id="UP000262371">
    <property type="component" value="Unassembled WGS sequence"/>
</dbReference>
<sequence length="85" mass="9043">MTISAMSIISAQPVSAAGLVSRKWVMIRRVRHAIGRMKAPSPGRSPAGGSHAGSFTIARYRGYRFSGHEDDVPHHAAVQHVAPAA</sequence>
<evidence type="ECO:0000313" key="1">
    <source>
        <dbReference type="EMBL" id="RFD20109.1"/>
    </source>
</evidence>